<dbReference type="InterPro" id="IPR013653">
    <property type="entry name" value="GCN5-like_dom"/>
</dbReference>
<protein>
    <submittedName>
        <fullName evidence="2">GNAT superfamily N-acetyltransferase</fullName>
    </submittedName>
</protein>
<gene>
    <name evidence="2" type="ORF">J2Z70_001076</name>
</gene>
<dbReference type="Proteomes" id="UP000773462">
    <property type="component" value="Unassembled WGS sequence"/>
</dbReference>
<dbReference type="PANTHER" id="PTHR31143:SF2">
    <property type="entry name" value="FR47-LIKE DOMAIN-CONTAINING PROTEIN-RELATED"/>
    <property type="match status" value="1"/>
</dbReference>
<evidence type="ECO:0000313" key="3">
    <source>
        <dbReference type="Proteomes" id="UP000773462"/>
    </source>
</evidence>
<dbReference type="EMBL" id="JAGGLV010000002">
    <property type="protein sequence ID" value="MBP2110936.1"/>
    <property type="molecule type" value="Genomic_DNA"/>
</dbReference>
<dbReference type="Gene3D" id="3.40.630.30">
    <property type="match status" value="1"/>
</dbReference>
<evidence type="ECO:0000259" key="1">
    <source>
        <dbReference type="PROSITE" id="PS51186"/>
    </source>
</evidence>
<sequence length="269" mass="29843">MFVSFGPGDDVLHTGQFMQEEVEYNLIHLIVENGEALRLRTEENDLLFAHAAGRNSWLWLSPELAEERRRSLVRELAEMLEDRELPGVNGTLETGRLFADAYGKLTGKSYQVRMMMEAYHCPEVQLPHGVSGKLQQAGPGDIPLIAGYLAGFVQDCFGTESAPEDHLDYAAAVTASGKLRLWIDRDQPVSMVNLAHQSARQARINEVFTPREFRKHGYASAAVAALCAELLSKGVTPMLYADAANPDSNKVYQSVGFKRTGSIVDLRFQ</sequence>
<dbReference type="InterPro" id="IPR016181">
    <property type="entry name" value="Acyl_CoA_acyltransferase"/>
</dbReference>
<dbReference type="PANTHER" id="PTHR31143">
    <property type="match status" value="1"/>
</dbReference>
<organism evidence="2 3">
    <name type="scientific">Paenibacillus silagei</name>
    <dbReference type="NCBI Taxonomy" id="1670801"/>
    <lineage>
        <taxon>Bacteria</taxon>
        <taxon>Bacillati</taxon>
        <taxon>Bacillota</taxon>
        <taxon>Bacilli</taxon>
        <taxon>Bacillales</taxon>
        <taxon>Paenibacillaceae</taxon>
        <taxon>Paenibacillus</taxon>
    </lineage>
</organism>
<proteinExistence type="predicted"/>
<dbReference type="InterPro" id="IPR027365">
    <property type="entry name" value="GNAT_acetyltra_YdfB-like"/>
</dbReference>
<comment type="caution">
    <text evidence="2">The sequence shown here is derived from an EMBL/GenBank/DDBJ whole genome shotgun (WGS) entry which is preliminary data.</text>
</comment>
<accession>A0ABS4NLL5</accession>
<dbReference type="PROSITE" id="PS51186">
    <property type="entry name" value="GNAT"/>
    <property type="match status" value="1"/>
</dbReference>
<keyword evidence="3" id="KW-1185">Reference proteome</keyword>
<dbReference type="InterPro" id="IPR000182">
    <property type="entry name" value="GNAT_dom"/>
</dbReference>
<reference evidence="2 3" key="1">
    <citation type="submission" date="2021-03" db="EMBL/GenBank/DDBJ databases">
        <title>Genomic Encyclopedia of Type Strains, Phase IV (KMG-IV): sequencing the most valuable type-strain genomes for metagenomic binning, comparative biology and taxonomic classification.</title>
        <authorList>
            <person name="Goeker M."/>
        </authorList>
    </citation>
    <scope>NUCLEOTIDE SEQUENCE [LARGE SCALE GENOMIC DNA]</scope>
    <source>
        <strain evidence="2 3">DSM 101953</strain>
    </source>
</reference>
<dbReference type="SUPFAM" id="SSF55729">
    <property type="entry name" value="Acyl-CoA N-acyltransferases (Nat)"/>
    <property type="match status" value="1"/>
</dbReference>
<name>A0ABS4NLL5_9BACL</name>
<evidence type="ECO:0000313" key="2">
    <source>
        <dbReference type="EMBL" id="MBP2110936.1"/>
    </source>
</evidence>
<feature type="domain" description="N-acetyltransferase" evidence="1">
    <location>
        <begin position="132"/>
        <end position="269"/>
    </location>
</feature>
<dbReference type="Pfam" id="PF08445">
    <property type="entry name" value="FR47"/>
    <property type="match status" value="1"/>
</dbReference>
<dbReference type="RefSeq" id="WP_209870105.1">
    <property type="nucleotide sequence ID" value="NZ_JAGGLV010000002.1"/>
</dbReference>